<comment type="subcellular location">
    <subcellularLocation>
        <location evidence="1">Cell inner membrane</location>
        <topology evidence="1">Peripheral membrane protein</topology>
    </subcellularLocation>
</comment>
<dbReference type="PANTHER" id="PTHR43297">
    <property type="entry name" value="OLIGOPEPTIDE TRANSPORT ATP-BINDING PROTEIN APPD"/>
    <property type="match status" value="1"/>
</dbReference>
<name>A0A2V4TRK1_9BURK</name>
<dbReference type="SUPFAM" id="SSF52540">
    <property type="entry name" value="P-loop containing nucleoside triphosphate hydrolases"/>
    <property type="match status" value="1"/>
</dbReference>
<keyword evidence="5" id="KW-0997">Cell inner membrane</keyword>
<dbReference type="AlphaFoldDB" id="A0A2V4TRK1"/>
<comment type="similarity">
    <text evidence="2">Belongs to the ABC transporter superfamily.</text>
</comment>
<protein>
    <submittedName>
        <fullName evidence="10">ABC-type dipeptide/oligopeptide/nickel transport system ATPase component</fullName>
    </submittedName>
</protein>
<dbReference type="OrthoDB" id="9802772at2"/>
<gene>
    <name evidence="10" type="ORF">C7410_101321</name>
</gene>
<dbReference type="InterPro" id="IPR050388">
    <property type="entry name" value="ABC_Ni/Peptide_Import"/>
</dbReference>
<dbReference type="PROSITE" id="PS00211">
    <property type="entry name" value="ABC_TRANSPORTER_1"/>
    <property type="match status" value="1"/>
</dbReference>
<feature type="domain" description="ABC transporter" evidence="9">
    <location>
        <begin position="6"/>
        <end position="256"/>
    </location>
</feature>
<keyword evidence="4" id="KW-1003">Cell membrane</keyword>
<comment type="caution">
    <text evidence="10">The sequence shown here is derived from an EMBL/GenBank/DDBJ whole genome shotgun (WGS) entry which is preliminary data.</text>
</comment>
<dbReference type="GO" id="GO:0005886">
    <property type="term" value="C:plasma membrane"/>
    <property type="evidence" value="ECO:0007669"/>
    <property type="project" value="UniProtKB-SubCell"/>
</dbReference>
<dbReference type="PANTHER" id="PTHR43297:SF2">
    <property type="entry name" value="DIPEPTIDE TRANSPORT ATP-BINDING PROTEIN DPPD"/>
    <property type="match status" value="1"/>
</dbReference>
<evidence type="ECO:0000256" key="1">
    <source>
        <dbReference type="ARBA" id="ARBA00004417"/>
    </source>
</evidence>
<dbReference type="Proteomes" id="UP000247772">
    <property type="component" value="Unassembled WGS sequence"/>
</dbReference>
<evidence type="ECO:0000256" key="2">
    <source>
        <dbReference type="ARBA" id="ARBA00005417"/>
    </source>
</evidence>
<evidence type="ECO:0000259" key="9">
    <source>
        <dbReference type="PROSITE" id="PS50893"/>
    </source>
</evidence>
<dbReference type="SMART" id="SM00382">
    <property type="entry name" value="AAA"/>
    <property type="match status" value="1"/>
</dbReference>
<dbReference type="RefSeq" id="WP_110854160.1">
    <property type="nucleotide sequence ID" value="NZ_QJSQ01000001.1"/>
</dbReference>
<dbReference type="InterPro" id="IPR013563">
    <property type="entry name" value="Oligopep_ABC_C"/>
</dbReference>
<evidence type="ECO:0000256" key="6">
    <source>
        <dbReference type="ARBA" id="ARBA00022741"/>
    </source>
</evidence>
<dbReference type="Pfam" id="PF00005">
    <property type="entry name" value="ABC_tran"/>
    <property type="match status" value="1"/>
</dbReference>
<dbReference type="GO" id="GO:0016887">
    <property type="term" value="F:ATP hydrolysis activity"/>
    <property type="evidence" value="ECO:0007669"/>
    <property type="project" value="InterPro"/>
</dbReference>
<evidence type="ECO:0000256" key="3">
    <source>
        <dbReference type="ARBA" id="ARBA00022448"/>
    </source>
</evidence>
<sequence length="280" mass="29740">MSDVLLSVEDLRVAYGAGRAATEVLHGLDFQVSAGEAVGLVGESGSGKSVASLAVLGLLGSGGHVSGGRILFEGEDLAQAKEARMRALRGSRLSMIFQDPATALNPAFTIGTQLADVIRAHRSLRGGALRDEIESVLARVGFRDPRRTANAYPHELSGGMKQRAMIAAAIVCEPSLLIADEPTTALDVTVQAQIVELLRTLVDDLRIGLVFITHNLDLMAELCSRAVVLKQGNVVEHGDVESIFLRPAHSYTRQLIDSIPRLPALGQTHHQTGHGAGHVN</sequence>
<keyword evidence="6" id="KW-0547">Nucleotide-binding</keyword>
<evidence type="ECO:0000313" key="11">
    <source>
        <dbReference type="Proteomes" id="UP000247772"/>
    </source>
</evidence>
<dbReference type="Gene3D" id="3.40.50.300">
    <property type="entry name" value="P-loop containing nucleotide triphosphate hydrolases"/>
    <property type="match status" value="1"/>
</dbReference>
<evidence type="ECO:0000256" key="7">
    <source>
        <dbReference type="ARBA" id="ARBA00022840"/>
    </source>
</evidence>
<evidence type="ECO:0000313" key="10">
    <source>
        <dbReference type="EMBL" id="PYE27989.1"/>
    </source>
</evidence>
<dbReference type="GO" id="GO:0055085">
    <property type="term" value="P:transmembrane transport"/>
    <property type="evidence" value="ECO:0007669"/>
    <property type="project" value="UniProtKB-ARBA"/>
</dbReference>
<reference evidence="10 11" key="1">
    <citation type="submission" date="2018-06" db="EMBL/GenBank/DDBJ databases">
        <title>Genomic Encyclopedia of Type Strains, Phase IV (KMG-V): Genome sequencing to study the core and pangenomes of soil and plant-associated prokaryotes.</title>
        <authorList>
            <person name="Whitman W."/>
        </authorList>
    </citation>
    <scope>NUCLEOTIDE SEQUENCE [LARGE SCALE GENOMIC DNA]</scope>
    <source>
        <strain evidence="10 11">SRCL-318</strain>
    </source>
</reference>
<dbReference type="InterPro" id="IPR003593">
    <property type="entry name" value="AAA+_ATPase"/>
</dbReference>
<evidence type="ECO:0000256" key="5">
    <source>
        <dbReference type="ARBA" id="ARBA00022519"/>
    </source>
</evidence>
<dbReference type="Pfam" id="PF08352">
    <property type="entry name" value="oligo_HPY"/>
    <property type="match status" value="1"/>
</dbReference>
<dbReference type="EMBL" id="QJSQ01000001">
    <property type="protein sequence ID" value="PYE27989.1"/>
    <property type="molecule type" value="Genomic_DNA"/>
</dbReference>
<evidence type="ECO:0000256" key="8">
    <source>
        <dbReference type="ARBA" id="ARBA00023136"/>
    </source>
</evidence>
<dbReference type="CDD" id="cd03257">
    <property type="entry name" value="ABC_NikE_OppD_transporters"/>
    <property type="match status" value="1"/>
</dbReference>
<keyword evidence="7" id="KW-0067">ATP-binding</keyword>
<dbReference type="FunFam" id="3.40.50.300:FF:000016">
    <property type="entry name" value="Oligopeptide ABC transporter ATP-binding component"/>
    <property type="match status" value="1"/>
</dbReference>
<dbReference type="InterPro" id="IPR017871">
    <property type="entry name" value="ABC_transporter-like_CS"/>
</dbReference>
<keyword evidence="8" id="KW-0472">Membrane</keyword>
<keyword evidence="3" id="KW-0813">Transport</keyword>
<evidence type="ECO:0000256" key="4">
    <source>
        <dbReference type="ARBA" id="ARBA00022475"/>
    </source>
</evidence>
<dbReference type="PROSITE" id="PS50893">
    <property type="entry name" value="ABC_TRANSPORTER_2"/>
    <property type="match status" value="1"/>
</dbReference>
<dbReference type="InterPro" id="IPR003439">
    <property type="entry name" value="ABC_transporter-like_ATP-bd"/>
</dbReference>
<dbReference type="GO" id="GO:0005524">
    <property type="term" value="F:ATP binding"/>
    <property type="evidence" value="ECO:0007669"/>
    <property type="project" value="UniProtKB-KW"/>
</dbReference>
<organism evidence="10 11">
    <name type="scientific">Paraburkholderia silvatlantica</name>
    <dbReference type="NCBI Taxonomy" id="321895"/>
    <lineage>
        <taxon>Bacteria</taxon>
        <taxon>Pseudomonadati</taxon>
        <taxon>Pseudomonadota</taxon>
        <taxon>Betaproteobacteria</taxon>
        <taxon>Burkholderiales</taxon>
        <taxon>Burkholderiaceae</taxon>
        <taxon>Paraburkholderia</taxon>
    </lineage>
</organism>
<dbReference type="GO" id="GO:0015833">
    <property type="term" value="P:peptide transport"/>
    <property type="evidence" value="ECO:0007669"/>
    <property type="project" value="InterPro"/>
</dbReference>
<proteinExistence type="inferred from homology"/>
<dbReference type="InterPro" id="IPR027417">
    <property type="entry name" value="P-loop_NTPase"/>
</dbReference>
<accession>A0A2V4TRK1</accession>